<sequence length="64" mass="7011">MPLFELSVTAIHRDTVTVEADSEAQARARILEGGYSDGGDVKSVVHDIEPEIEIVDVTLIEEED</sequence>
<proteinExistence type="predicted"/>
<evidence type="ECO:0000313" key="2">
    <source>
        <dbReference type="Proteomes" id="UP000222485"/>
    </source>
</evidence>
<organism evidence="1 2">
    <name type="scientific">Caulobacter phage Ccr32</name>
    <dbReference type="NCBI Taxonomy" id="1959738"/>
    <lineage>
        <taxon>Viruses</taxon>
        <taxon>Duplodnaviria</taxon>
        <taxon>Heunggongvirae</taxon>
        <taxon>Uroviricota</taxon>
        <taxon>Caudoviricetes</taxon>
        <taxon>Jeanschmidtviridae</taxon>
        <taxon>Shapirovirus</taxon>
        <taxon>Shapirovirus cbk</taxon>
    </lineage>
</organism>
<dbReference type="Proteomes" id="UP000222485">
    <property type="component" value="Genome"/>
</dbReference>
<protein>
    <submittedName>
        <fullName evidence="1">Uncharacterized protein</fullName>
    </submittedName>
</protein>
<dbReference type="EMBL" id="KY555146">
    <property type="protein sequence ID" value="ARB15154.1"/>
    <property type="molecule type" value="Genomic_DNA"/>
</dbReference>
<gene>
    <name evidence="1" type="ORF">Ccr32_gp236</name>
</gene>
<evidence type="ECO:0000313" key="1">
    <source>
        <dbReference type="EMBL" id="ARB15154.1"/>
    </source>
</evidence>
<reference evidence="2" key="1">
    <citation type="journal article" date="2017" name="Curr. Microbiol.">
        <title>Genomic Diversity of Type B3 Bacteriophages of Caulobacter crescentus.</title>
        <authorList>
            <person name="Ash K.T."/>
            <person name="Drake K.M."/>
            <person name="Gibbs W.S."/>
            <person name="Ely B."/>
        </authorList>
    </citation>
    <scope>NUCLEOTIDE SEQUENCE [LARGE SCALE GENOMIC DNA]</scope>
</reference>
<name>A0A1V0EE72_9CAUD</name>
<accession>A0A1V0EE72</accession>